<dbReference type="GO" id="GO:0006508">
    <property type="term" value="P:proteolysis"/>
    <property type="evidence" value="ECO:0007669"/>
    <property type="project" value="InterPro"/>
</dbReference>
<dbReference type="PRINTS" id="PR00834">
    <property type="entry name" value="PROTEASES2C"/>
</dbReference>
<dbReference type="InterPro" id="IPR011990">
    <property type="entry name" value="TPR-like_helical_dom_sf"/>
</dbReference>
<dbReference type="RefSeq" id="WP_023493202.1">
    <property type="nucleotide sequence ID" value="NZ_AYLO01000008.1"/>
</dbReference>
<dbReference type="Gene3D" id="2.40.10.10">
    <property type="entry name" value="Trypsin-like serine proteases"/>
    <property type="match status" value="2"/>
</dbReference>
<dbReference type="PATRIC" id="fig|1116472.3.peg.281"/>
<dbReference type="PANTHER" id="PTHR11102">
    <property type="entry name" value="SEL-1-LIKE PROTEIN"/>
    <property type="match status" value="1"/>
</dbReference>
<feature type="compositionally biased region" description="Basic and acidic residues" evidence="1">
    <location>
        <begin position="303"/>
        <end position="313"/>
    </location>
</feature>
<dbReference type="Pfam" id="PF13365">
    <property type="entry name" value="Trypsin_2"/>
    <property type="match status" value="1"/>
</dbReference>
<dbReference type="InterPro" id="IPR001940">
    <property type="entry name" value="Peptidase_S1C"/>
</dbReference>
<dbReference type="InterPro" id="IPR043504">
    <property type="entry name" value="Peptidase_S1_PA_chymotrypsin"/>
</dbReference>
<proteinExistence type="predicted"/>
<dbReference type="InterPro" id="IPR009003">
    <property type="entry name" value="Peptidase_S1_PA"/>
</dbReference>
<comment type="caution">
    <text evidence="2">The sequence shown here is derived from an EMBL/GenBank/DDBJ whole genome shotgun (WGS) entry which is preliminary data.</text>
</comment>
<dbReference type="OrthoDB" id="8561742at2"/>
<feature type="compositionally biased region" description="Polar residues" evidence="1">
    <location>
        <begin position="314"/>
        <end position="323"/>
    </location>
</feature>
<keyword evidence="3" id="KW-1185">Reference proteome</keyword>
<evidence type="ECO:0000313" key="2">
    <source>
        <dbReference type="EMBL" id="ESS73967.1"/>
    </source>
</evidence>
<dbReference type="Gene3D" id="1.25.40.10">
    <property type="entry name" value="Tetratricopeptide repeat domain"/>
    <property type="match status" value="2"/>
</dbReference>
<reference evidence="2 3" key="1">
    <citation type="journal article" date="2013" name="Genome Announc.">
        <title>Draft Genome Sequence of the Methanotrophic Gammaproteobacterium Methyloglobulus morosus DSM 22980 Strain KoM1.</title>
        <authorList>
            <person name="Poehlein A."/>
            <person name="Deutzmann J.S."/>
            <person name="Daniel R."/>
            <person name="Simeonova D.D."/>
        </authorList>
    </citation>
    <scope>NUCLEOTIDE SEQUENCE [LARGE SCALE GENOMIC DNA]</scope>
    <source>
        <strain evidence="2 3">KoM1</strain>
    </source>
</reference>
<evidence type="ECO:0000313" key="3">
    <source>
        <dbReference type="Proteomes" id="UP000017842"/>
    </source>
</evidence>
<dbReference type="InterPro" id="IPR006597">
    <property type="entry name" value="Sel1-like"/>
</dbReference>
<dbReference type="PANTHER" id="PTHR11102:SF160">
    <property type="entry name" value="ERAD-ASSOCIATED E3 UBIQUITIN-PROTEIN LIGASE COMPONENT HRD3"/>
    <property type="match status" value="1"/>
</dbReference>
<dbReference type="InterPro" id="IPR050767">
    <property type="entry name" value="Sel1_AlgK"/>
</dbReference>
<dbReference type="SUPFAM" id="SSF81901">
    <property type="entry name" value="HCP-like"/>
    <property type="match status" value="2"/>
</dbReference>
<dbReference type="Pfam" id="PF08238">
    <property type="entry name" value="Sel1"/>
    <property type="match status" value="6"/>
</dbReference>
<dbReference type="Proteomes" id="UP000017842">
    <property type="component" value="Unassembled WGS sequence"/>
</dbReference>
<dbReference type="AlphaFoldDB" id="V5C676"/>
<protein>
    <submittedName>
        <fullName evidence="2">TPR repeat</fullName>
    </submittedName>
</protein>
<sequence length="541" mass="58533">MKFSNITLLVIFMLPQIGCDVKTSRANSEAEKPLIQSEKLTPEEEFKKTLKEAETGFAPAQSLLGLMYFNGEGVTKDNGKAIEWYQKAAIQGEASGQYRLGWMYFQGEGVTKDDSKAVEWYQKAAMQGLAKAQNKLGWMYFEGEGVPKDEAKAAMWLQKAAIQGLANAQNQLGTMYAEGQGVPKDAIKAAEWFQKAAEQGVAEAQYNLGLMYSEGEGVPKDVIKAAELFQKAAAQGIAAAQYNLGVIFVNGRITYKDTVRAYAWFNLAAAQGNVEAQNYRDKLEEKLTVAELTEGQKLASNWKKGDNLAESSRRSSQTVSLNDNPRIPATPSKQSNGTAFIFSHDGHALTNYHVINDCTEVKVAGQDNDAKVITSDSVNDLALLQLPGKSNDVANLNPEPGKLRQGDDVIVFGYPLNFVLSSGGNLTPGILSALTGLGNNTNQIQITAPIQPGSSGSPVMDKKGNVVGVVSMKLNDGKLAQATGQIGQNVNFAVNGQTVKAFLDANHVSYKTGGGFFSREKSNADIAEEARKWTVLVECWK</sequence>
<dbReference type="STRING" id="1116472.MGMO_8c01040"/>
<accession>V5C676</accession>
<dbReference type="EMBL" id="AYLO01000008">
    <property type="protein sequence ID" value="ESS73967.1"/>
    <property type="molecule type" value="Genomic_DNA"/>
</dbReference>
<dbReference type="eggNOG" id="COG0265">
    <property type="taxonomic scope" value="Bacteria"/>
</dbReference>
<feature type="region of interest" description="Disordered" evidence="1">
    <location>
        <begin position="303"/>
        <end position="335"/>
    </location>
</feature>
<dbReference type="GO" id="GO:0004252">
    <property type="term" value="F:serine-type endopeptidase activity"/>
    <property type="evidence" value="ECO:0007669"/>
    <property type="project" value="InterPro"/>
</dbReference>
<dbReference type="SUPFAM" id="SSF50494">
    <property type="entry name" value="Trypsin-like serine proteases"/>
    <property type="match status" value="1"/>
</dbReference>
<evidence type="ECO:0000256" key="1">
    <source>
        <dbReference type="SAM" id="MobiDB-lite"/>
    </source>
</evidence>
<dbReference type="eggNOG" id="COG0790">
    <property type="taxonomic scope" value="Bacteria"/>
</dbReference>
<dbReference type="SMART" id="SM00671">
    <property type="entry name" value="SEL1"/>
    <property type="match status" value="6"/>
</dbReference>
<gene>
    <name evidence="2" type="ORF">MGMO_8c01040</name>
</gene>
<organism evidence="2 3">
    <name type="scientific">Methyloglobulus morosus KoM1</name>
    <dbReference type="NCBI Taxonomy" id="1116472"/>
    <lineage>
        <taxon>Bacteria</taxon>
        <taxon>Pseudomonadati</taxon>
        <taxon>Pseudomonadota</taxon>
        <taxon>Gammaproteobacteria</taxon>
        <taxon>Methylococcales</taxon>
        <taxon>Methylococcaceae</taxon>
        <taxon>Methyloglobulus</taxon>
    </lineage>
</organism>
<name>V5C676_9GAMM</name>